<organism evidence="1 2">
    <name type="scientific">Variovorax rhizosphaerae</name>
    <dbReference type="NCBI Taxonomy" id="1836200"/>
    <lineage>
        <taxon>Bacteria</taxon>
        <taxon>Pseudomonadati</taxon>
        <taxon>Pseudomonadota</taxon>
        <taxon>Betaproteobacteria</taxon>
        <taxon>Burkholderiales</taxon>
        <taxon>Comamonadaceae</taxon>
        <taxon>Variovorax</taxon>
    </lineage>
</organism>
<proteinExistence type="predicted"/>
<dbReference type="RefSeq" id="WP_340348586.1">
    <property type="nucleotide sequence ID" value="NZ_JBBKZT010000054.1"/>
</dbReference>
<comment type="caution">
    <text evidence="1">The sequence shown here is derived from an EMBL/GenBank/DDBJ whole genome shotgun (WGS) entry which is preliminary data.</text>
</comment>
<dbReference type="Pfam" id="PF18982">
    <property type="entry name" value="JetA"/>
    <property type="match status" value="1"/>
</dbReference>
<reference evidence="1 2" key="1">
    <citation type="submission" date="2024-03" db="EMBL/GenBank/DDBJ databases">
        <title>Novel species of the genus Variovorax.</title>
        <authorList>
            <person name="Liu Q."/>
            <person name="Xin Y.-H."/>
        </authorList>
    </citation>
    <scope>NUCLEOTIDE SEQUENCE [LARGE SCALE GENOMIC DNA]</scope>
    <source>
        <strain evidence="1 2">KACC 18900</strain>
    </source>
</reference>
<name>A0ABU8WYP4_9BURK</name>
<keyword evidence="2" id="KW-1185">Reference proteome</keyword>
<sequence length="497" mass="56014">MAVQALTDQIRKEKAAERYPPLFKRLPDRLFAPLASANRLQYWSLLCALHAKRFGPEAPLPPSRGFLMREITADIAEELQYQDWAPDGDDVTPATPLAIRANMVFNRLREAEWIRVERVGVREMVTMAPAVAHFMNRLVEFAHTGPEFVSGKIRSVEANLKLLLEESTDGSSLQEAARQSRALLEQVRIAGTNVRDLMLEIGRVDATGEFVRRFFDDYVERMFIGDYKELRIREHPLARRQEILRLAAHVQQTPAVRVRLIQWYLEKQAGRDPMRAEAMFERDIQKVEDLRRIDEYLDRLDDEIRRANKLALAYLDYRLRAARPLDELIGQAIEAVVTHGSEAAALSPFAPGECIAGERLVSPRVENKRAPPSSLRKQVMSPEQEARARLALMARDRRTMSLPKLAAFVRQQLGEGDSMPSLALQVDSIESVRALQVLCTVAAANATSSKLLRANARAMSSGFTTVRMEGEEDQSKGISHLPFVIVNPTKTVKGGSK</sequence>
<accession>A0ABU8WYP4</accession>
<gene>
    <name evidence="1" type="ORF">WKW82_38985</name>
</gene>
<evidence type="ECO:0000313" key="1">
    <source>
        <dbReference type="EMBL" id="MEJ8852643.1"/>
    </source>
</evidence>
<evidence type="ECO:0000313" key="2">
    <source>
        <dbReference type="Proteomes" id="UP001385892"/>
    </source>
</evidence>
<protein>
    <submittedName>
        <fullName evidence="1">Wadjet anti-phage system protein JetA family protein</fullName>
    </submittedName>
</protein>
<dbReference type="Proteomes" id="UP001385892">
    <property type="component" value="Unassembled WGS sequence"/>
</dbReference>
<dbReference type="EMBL" id="JBBKZT010000054">
    <property type="protein sequence ID" value="MEJ8852643.1"/>
    <property type="molecule type" value="Genomic_DNA"/>
</dbReference>
<dbReference type="InterPro" id="IPR043773">
    <property type="entry name" value="JetA"/>
</dbReference>